<dbReference type="GO" id="GO:0007156">
    <property type="term" value="P:homophilic cell adhesion via plasma membrane adhesion molecules"/>
    <property type="evidence" value="ECO:0007669"/>
    <property type="project" value="TreeGrafter"/>
</dbReference>
<evidence type="ECO:0000259" key="2">
    <source>
        <dbReference type="PROSITE" id="PS50835"/>
    </source>
</evidence>
<keyword evidence="1" id="KW-0393">Immunoglobulin domain</keyword>
<evidence type="ECO:0000313" key="4">
    <source>
        <dbReference type="Proteomes" id="UP000265020"/>
    </source>
</evidence>
<dbReference type="InterPro" id="IPR013783">
    <property type="entry name" value="Ig-like_fold"/>
</dbReference>
<dbReference type="InterPro" id="IPR036179">
    <property type="entry name" value="Ig-like_dom_sf"/>
</dbReference>
<dbReference type="Pfam" id="PF13927">
    <property type="entry name" value="Ig_3"/>
    <property type="match status" value="1"/>
</dbReference>
<dbReference type="FunFam" id="2.60.40.10:FF:000064">
    <property type="entry name" value="Contactin 1"/>
    <property type="match status" value="1"/>
</dbReference>
<evidence type="ECO:0000256" key="1">
    <source>
        <dbReference type="ARBA" id="ARBA00023319"/>
    </source>
</evidence>
<keyword evidence="4" id="KW-1185">Reference proteome</keyword>
<dbReference type="GO" id="GO:0030424">
    <property type="term" value="C:axon"/>
    <property type="evidence" value="ECO:0007669"/>
    <property type="project" value="TreeGrafter"/>
</dbReference>
<evidence type="ECO:0000313" key="3">
    <source>
        <dbReference type="Ensembl" id="ENSCVAP00000016497.1"/>
    </source>
</evidence>
<proteinExistence type="predicted"/>
<dbReference type="Ensembl" id="ENSCVAT00000024895.1">
    <property type="protein sequence ID" value="ENSCVAP00000016497.1"/>
    <property type="gene ID" value="ENSCVAG00000019517.1"/>
</dbReference>
<reference evidence="3" key="2">
    <citation type="submission" date="2025-09" db="UniProtKB">
        <authorList>
            <consortium name="Ensembl"/>
        </authorList>
    </citation>
    <scope>IDENTIFICATION</scope>
</reference>
<organism evidence="3 4">
    <name type="scientific">Cyprinodon variegatus</name>
    <name type="common">Sheepshead minnow</name>
    <dbReference type="NCBI Taxonomy" id="28743"/>
    <lineage>
        <taxon>Eukaryota</taxon>
        <taxon>Metazoa</taxon>
        <taxon>Chordata</taxon>
        <taxon>Craniata</taxon>
        <taxon>Vertebrata</taxon>
        <taxon>Euteleostomi</taxon>
        <taxon>Actinopterygii</taxon>
        <taxon>Neopterygii</taxon>
        <taxon>Teleostei</taxon>
        <taxon>Neoteleostei</taxon>
        <taxon>Acanthomorphata</taxon>
        <taxon>Ovalentaria</taxon>
        <taxon>Atherinomorphae</taxon>
        <taxon>Cyprinodontiformes</taxon>
        <taxon>Cyprinodontidae</taxon>
        <taxon>Cyprinodon</taxon>
    </lineage>
</organism>
<dbReference type="GO" id="GO:0098632">
    <property type="term" value="F:cell-cell adhesion mediator activity"/>
    <property type="evidence" value="ECO:0007669"/>
    <property type="project" value="TreeGrafter"/>
</dbReference>
<dbReference type="GeneTree" id="ENSGT00940000164703"/>
<feature type="domain" description="Ig-like" evidence="2">
    <location>
        <begin position="24"/>
        <end position="97"/>
    </location>
</feature>
<dbReference type="PANTHER" id="PTHR10075:SF63">
    <property type="entry name" value="CONTACTIN-4"/>
    <property type="match status" value="1"/>
</dbReference>
<dbReference type="GO" id="GO:0005886">
    <property type="term" value="C:plasma membrane"/>
    <property type="evidence" value="ECO:0007669"/>
    <property type="project" value="TreeGrafter"/>
</dbReference>
<dbReference type="SUPFAM" id="SSF48726">
    <property type="entry name" value="Immunoglobulin"/>
    <property type="match status" value="1"/>
</dbReference>
<dbReference type="InterPro" id="IPR007110">
    <property type="entry name" value="Ig-like_dom"/>
</dbReference>
<protein>
    <submittedName>
        <fullName evidence="3">Contactin 2</fullName>
    </submittedName>
</protein>
<dbReference type="Proteomes" id="UP000265020">
    <property type="component" value="Unassembled WGS sequence"/>
</dbReference>
<dbReference type="AlphaFoldDB" id="A0A3Q2DCI8"/>
<reference evidence="3" key="1">
    <citation type="submission" date="2025-08" db="UniProtKB">
        <authorList>
            <consortium name="Ensembl"/>
        </authorList>
    </citation>
    <scope>IDENTIFICATION</scope>
</reference>
<dbReference type="GO" id="GO:0070593">
    <property type="term" value="P:dendrite self-avoidance"/>
    <property type="evidence" value="ECO:0007669"/>
    <property type="project" value="TreeGrafter"/>
</dbReference>
<dbReference type="GO" id="GO:0007411">
    <property type="term" value="P:axon guidance"/>
    <property type="evidence" value="ECO:0007669"/>
    <property type="project" value="TreeGrafter"/>
</dbReference>
<dbReference type="Gene3D" id="2.60.40.10">
    <property type="entry name" value="Immunoglobulins"/>
    <property type="match status" value="1"/>
</dbReference>
<name>A0A3Q2DCI8_CYPVA</name>
<dbReference type="PANTHER" id="PTHR10075">
    <property type="entry name" value="BASIGIN RELATED"/>
    <property type="match status" value="1"/>
</dbReference>
<dbReference type="PROSITE" id="PS50835">
    <property type="entry name" value="IG_LIKE"/>
    <property type="match status" value="1"/>
</dbReference>
<sequence length="121" mass="13276">RFLEMFRTFCTFPSLTHSSAFLGPMFEEQPSSLIYPEGLTEGKITLSCQARANPPATYSWKLNGTLLELGSSRYTLVAGSLVISNPDSIQDTGSYQCLEGRWPLVCVTGHGEPVLGQSRVE</sequence>
<accession>A0A3Q2DCI8</accession>
<dbReference type="GO" id="GO:0045202">
    <property type="term" value="C:synapse"/>
    <property type="evidence" value="ECO:0007669"/>
    <property type="project" value="TreeGrafter"/>
</dbReference>
<dbReference type="GO" id="GO:0050808">
    <property type="term" value="P:synapse organization"/>
    <property type="evidence" value="ECO:0007669"/>
    <property type="project" value="TreeGrafter"/>
</dbReference>